<evidence type="ECO:0000256" key="1">
    <source>
        <dbReference type="ARBA" id="ARBA00004606"/>
    </source>
</evidence>
<dbReference type="Pfam" id="PF01501">
    <property type="entry name" value="Glyco_transf_8"/>
    <property type="match status" value="1"/>
</dbReference>
<dbReference type="InterPro" id="IPR050748">
    <property type="entry name" value="Glycosyltrans_8_dom-fam"/>
</dbReference>
<reference evidence="11" key="2">
    <citation type="submission" date="2025-08" db="UniProtKB">
        <authorList>
            <consortium name="Ensembl"/>
        </authorList>
    </citation>
    <scope>IDENTIFICATION</scope>
    <source>
        <strain evidence="11">Thoroughbred</strain>
    </source>
</reference>
<dbReference type="InterPro" id="IPR002495">
    <property type="entry name" value="Glyco_trans_8"/>
</dbReference>
<evidence type="ECO:0000256" key="8">
    <source>
        <dbReference type="ARBA" id="ARBA00023136"/>
    </source>
</evidence>
<keyword evidence="6" id="KW-0735">Signal-anchor</keyword>
<dbReference type="GeneTree" id="ENSGT00940000158078"/>
<proteinExistence type="inferred from homology"/>
<dbReference type="AlphaFoldDB" id="A0A9L0R6N4"/>
<evidence type="ECO:0000256" key="6">
    <source>
        <dbReference type="ARBA" id="ARBA00022968"/>
    </source>
</evidence>
<accession>A0A9L0R6N4</accession>
<reference evidence="11" key="3">
    <citation type="submission" date="2025-09" db="UniProtKB">
        <authorList>
            <consortium name="Ensembl"/>
        </authorList>
    </citation>
    <scope>IDENTIFICATION</scope>
    <source>
        <strain evidence="11">Thoroughbred</strain>
    </source>
</reference>
<keyword evidence="9" id="KW-0325">Glycoprotein</keyword>
<dbReference type="InterPro" id="IPR029044">
    <property type="entry name" value="Nucleotide-diphossugar_trans"/>
</dbReference>
<evidence type="ECO:0000256" key="3">
    <source>
        <dbReference type="ARBA" id="ARBA00022676"/>
    </source>
</evidence>
<evidence type="ECO:0000313" key="12">
    <source>
        <dbReference type="Proteomes" id="UP000002281"/>
    </source>
</evidence>
<keyword evidence="4" id="KW-0808">Transferase</keyword>
<keyword evidence="8" id="KW-0472">Membrane</keyword>
<evidence type="ECO:0000256" key="2">
    <source>
        <dbReference type="ARBA" id="ARBA00006351"/>
    </source>
</evidence>
<keyword evidence="12" id="KW-1185">Reference proteome</keyword>
<dbReference type="PANTHER" id="PTHR13778">
    <property type="entry name" value="GLYCOSYLTRANSFERASE 8 DOMAIN-CONTAINING PROTEIN"/>
    <property type="match status" value="1"/>
</dbReference>
<keyword evidence="5" id="KW-0812">Transmembrane</keyword>
<gene>
    <name evidence="11" type="primary">GLT8D2</name>
</gene>
<dbReference type="SUPFAM" id="SSF53448">
    <property type="entry name" value="Nucleotide-diphospho-sugar transferases"/>
    <property type="match status" value="1"/>
</dbReference>
<protein>
    <recommendedName>
        <fullName evidence="10">Glycosyltransferase 8 domain-containing protein 2</fullName>
    </recommendedName>
</protein>
<evidence type="ECO:0000256" key="4">
    <source>
        <dbReference type="ARBA" id="ARBA00022679"/>
    </source>
</evidence>
<keyword evidence="7" id="KW-1133">Transmembrane helix</keyword>
<dbReference type="FunFam" id="3.90.550.10:FF:000078">
    <property type="entry name" value="glycosyltransferase 8 domain-containing protein 2"/>
    <property type="match status" value="1"/>
</dbReference>
<comment type="similarity">
    <text evidence="2">Belongs to the glycosyltransferase 8 family.</text>
</comment>
<dbReference type="Ensembl" id="ENSECAT00000113415.1">
    <property type="protein sequence ID" value="ENSECAP00000059696.1"/>
    <property type="gene ID" value="ENSECAG00000014675.3"/>
</dbReference>
<dbReference type="PANTHER" id="PTHR13778:SF2">
    <property type="entry name" value="GLYCOSYLTRANSFERASE 8 DOMAIN-CONTAINING PROTEIN 2"/>
    <property type="match status" value="1"/>
</dbReference>
<keyword evidence="3" id="KW-0328">Glycosyltransferase</keyword>
<name>A0A9L0R6N4_HORSE</name>
<evidence type="ECO:0000313" key="11">
    <source>
        <dbReference type="Ensembl" id="ENSECAP00000059696.1"/>
    </source>
</evidence>
<evidence type="ECO:0000256" key="5">
    <source>
        <dbReference type="ARBA" id="ARBA00022692"/>
    </source>
</evidence>
<dbReference type="Gene3D" id="3.90.550.10">
    <property type="entry name" value="Spore Coat Polysaccharide Biosynthesis Protein SpsA, Chain A"/>
    <property type="match status" value="1"/>
</dbReference>
<evidence type="ECO:0000256" key="9">
    <source>
        <dbReference type="ARBA" id="ARBA00023180"/>
    </source>
</evidence>
<dbReference type="GO" id="GO:0008194">
    <property type="term" value="F:UDP-glycosyltransferase activity"/>
    <property type="evidence" value="ECO:0007669"/>
    <property type="project" value="UniProtKB-ARBA"/>
</dbReference>
<dbReference type="GO" id="GO:0016020">
    <property type="term" value="C:membrane"/>
    <property type="evidence" value="ECO:0007669"/>
    <property type="project" value="UniProtKB-SubCell"/>
</dbReference>
<evidence type="ECO:0000256" key="10">
    <source>
        <dbReference type="ARBA" id="ARBA00074650"/>
    </source>
</evidence>
<comment type="subcellular location">
    <subcellularLocation>
        <location evidence="1">Membrane</location>
        <topology evidence="1">Single-pass type II membrane protein</topology>
    </subcellularLocation>
</comment>
<evidence type="ECO:0000256" key="7">
    <source>
        <dbReference type="ARBA" id="ARBA00022989"/>
    </source>
</evidence>
<reference evidence="11 12" key="1">
    <citation type="journal article" date="2009" name="Science">
        <title>Genome sequence, comparative analysis, and population genetics of the domestic horse.</title>
        <authorList>
            <consortium name="Broad Institute Genome Sequencing Platform"/>
            <consortium name="Broad Institute Whole Genome Assembly Team"/>
            <person name="Wade C.M."/>
            <person name="Giulotto E."/>
            <person name="Sigurdsson S."/>
            <person name="Zoli M."/>
            <person name="Gnerre S."/>
            <person name="Imsland F."/>
            <person name="Lear T.L."/>
            <person name="Adelson D.L."/>
            <person name="Bailey E."/>
            <person name="Bellone R.R."/>
            <person name="Bloecker H."/>
            <person name="Distl O."/>
            <person name="Edgar R.C."/>
            <person name="Garber M."/>
            <person name="Leeb T."/>
            <person name="Mauceli E."/>
            <person name="MacLeod J.N."/>
            <person name="Penedo M.C.T."/>
            <person name="Raison J.M."/>
            <person name="Sharpe T."/>
            <person name="Vogel J."/>
            <person name="Andersson L."/>
            <person name="Antczak D.F."/>
            <person name="Biagi T."/>
            <person name="Binns M.M."/>
            <person name="Chowdhary B.P."/>
            <person name="Coleman S.J."/>
            <person name="Della Valle G."/>
            <person name="Fryc S."/>
            <person name="Guerin G."/>
            <person name="Hasegawa T."/>
            <person name="Hill E.W."/>
            <person name="Jurka J."/>
            <person name="Kiialainen A."/>
            <person name="Lindgren G."/>
            <person name="Liu J."/>
            <person name="Magnani E."/>
            <person name="Mickelson J.R."/>
            <person name="Murray J."/>
            <person name="Nergadze S.G."/>
            <person name="Onofrio R."/>
            <person name="Pedroni S."/>
            <person name="Piras M.F."/>
            <person name="Raudsepp T."/>
            <person name="Rocchi M."/>
            <person name="Roeed K.H."/>
            <person name="Ryder O.A."/>
            <person name="Searle S."/>
            <person name="Skow L."/>
            <person name="Swinburne J.E."/>
            <person name="Syvaenen A.C."/>
            <person name="Tozaki T."/>
            <person name="Valberg S.J."/>
            <person name="Vaudin M."/>
            <person name="White J.R."/>
            <person name="Zody M.C."/>
            <person name="Lander E.S."/>
            <person name="Lindblad-Toh K."/>
        </authorList>
    </citation>
    <scope>NUCLEOTIDE SEQUENCE [LARGE SCALE GENOMIC DNA]</scope>
    <source>
        <strain evidence="11 12">Thoroughbred</strain>
    </source>
</reference>
<dbReference type="Proteomes" id="UP000002281">
    <property type="component" value="Chromosome 28"/>
</dbReference>
<organism evidence="11 12">
    <name type="scientific">Equus caballus</name>
    <name type="common">Horse</name>
    <dbReference type="NCBI Taxonomy" id="9796"/>
    <lineage>
        <taxon>Eukaryota</taxon>
        <taxon>Metazoa</taxon>
        <taxon>Chordata</taxon>
        <taxon>Craniata</taxon>
        <taxon>Vertebrata</taxon>
        <taxon>Euteleostomi</taxon>
        <taxon>Mammalia</taxon>
        <taxon>Eutheria</taxon>
        <taxon>Laurasiatheria</taxon>
        <taxon>Perissodactyla</taxon>
        <taxon>Equidae</taxon>
        <taxon>Equus</taxon>
    </lineage>
</organism>
<sequence length="382" mass="43345">MALLRKINQVLLFLLIVTLCGILYKKVQKGTVLRNETDDDSEIPEETEDEIPVVICAAAGRMGATMAAINSIYSNTDANILFYVVGLRNTLTRIRKWIEHSKLREINFKIVEFNPTVLKGKIRPDSSRPELLQPLNFVRFYLPLLIHQHEKVIYLDDDIIVQGDIQELYDTTLALGHAAAFSDDCNLPSAQDIDRLVGLQNTYMGYLDYRKKTIKDLGISPSTCSFNPGVIVANMTEWKHQRITKQLEKWMQKNVEENLYSSSLGGGVATSPMLIVFHGKYSTINPLWHIRHLAYYFPLNAMKAGIQIPDIRSIFCRKQNYSTGMEDTSLGTSLVFTTTYGKAGLFLTLQGYLPSITTTADRTRHLKYFLYKDVELSICSLL</sequence>